<comment type="caution">
    <text evidence="1">The sequence shown here is derived from an EMBL/GenBank/DDBJ whole genome shotgun (WGS) entry which is preliminary data.</text>
</comment>
<dbReference type="EMBL" id="JARKIB010000021">
    <property type="protein sequence ID" value="KAJ7767664.1"/>
    <property type="molecule type" value="Genomic_DNA"/>
</dbReference>
<evidence type="ECO:0000313" key="1">
    <source>
        <dbReference type="EMBL" id="KAJ7767664.1"/>
    </source>
</evidence>
<proteinExistence type="predicted"/>
<reference evidence="1" key="1">
    <citation type="submission" date="2023-03" db="EMBL/GenBank/DDBJ databases">
        <title>Massive genome expansion in bonnet fungi (Mycena s.s.) driven by repeated elements and novel gene families across ecological guilds.</title>
        <authorList>
            <consortium name="Lawrence Berkeley National Laboratory"/>
            <person name="Harder C.B."/>
            <person name="Miyauchi S."/>
            <person name="Viragh M."/>
            <person name="Kuo A."/>
            <person name="Thoen E."/>
            <person name="Andreopoulos B."/>
            <person name="Lu D."/>
            <person name="Skrede I."/>
            <person name="Drula E."/>
            <person name="Henrissat B."/>
            <person name="Morin E."/>
            <person name="Kohler A."/>
            <person name="Barry K."/>
            <person name="LaButti K."/>
            <person name="Morin E."/>
            <person name="Salamov A."/>
            <person name="Lipzen A."/>
            <person name="Mereny Z."/>
            <person name="Hegedus B."/>
            <person name="Baldrian P."/>
            <person name="Stursova M."/>
            <person name="Weitz H."/>
            <person name="Taylor A."/>
            <person name="Grigoriev I.V."/>
            <person name="Nagy L.G."/>
            <person name="Martin F."/>
            <person name="Kauserud H."/>
        </authorList>
    </citation>
    <scope>NUCLEOTIDE SEQUENCE</scope>
    <source>
        <strain evidence="1">CBHHK182m</strain>
    </source>
</reference>
<evidence type="ECO:0000313" key="2">
    <source>
        <dbReference type="Proteomes" id="UP001215598"/>
    </source>
</evidence>
<organism evidence="1 2">
    <name type="scientific">Mycena metata</name>
    <dbReference type="NCBI Taxonomy" id="1033252"/>
    <lineage>
        <taxon>Eukaryota</taxon>
        <taxon>Fungi</taxon>
        <taxon>Dikarya</taxon>
        <taxon>Basidiomycota</taxon>
        <taxon>Agaricomycotina</taxon>
        <taxon>Agaricomycetes</taxon>
        <taxon>Agaricomycetidae</taxon>
        <taxon>Agaricales</taxon>
        <taxon>Marasmiineae</taxon>
        <taxon>Mycenaceae</taxon>
        <taxon>Mycena</taxon>
    </lineage>
</organism>
<accession>A0AAD7JLU1</accession>
<keyword evidence="2" id="KW-1185">Reference proteome</keyword>
<gene>
    <name evidence="1" type="ORF">B0H16DRAFT_1520335</name>
</gene>
<dbReference type="Proteomes" id="UP001215598">
    <property type="component" value="Unassembled WGS sequence"/>
</dbReference>
<protein>
    <submittedName>
        <fullName evidence="1">Uncharacterized protein</fullName>
    </submittedName>
</protein>
<name>A0AAD7JLU1_9AGAR</name>
<dbReference type="AlphaFoldDB" id="A0AAD7JLU1"/>
<sequence length="160" mass="17761">MHTGASKSAGASLVCTVGRRYGPHRRPACGRRWCCGRGTLTRMVGRWSVFVRMEGDGCRACGPYLHPARTRSLVVGWWCGSGCAGGTVVSGIRRGGDWVYRINQDRYSMSKEEPQWKENDADTRATVSTRGGGWSSRRTGTRCLLLGTDLYRRRGRGTRE</sequence>